<gene>
    <name evidence="12" type="ORF">GR212_31710</name>
</gene>
<proteinExistence type="inferred from homology"/>
<dbReference type="InterPro" id="IPR013328">
    <property type="entry name" value="6PGD_dom2"/>
</dbReference>
<dbReference type="PANTHER" id="PTHR43765">
    <property type="entry name" value="2-DEHYDROPANTOATE 2-REDUCTASE-RELATED"/>
    <property type="match status" value="1"/>
</dbReference>
<dbReference type="InterPro" id="IPR050838">
    <property type="entry name" value="Ketopantoate_reductase"/>
</dbReference>
<dbReference type="Pfam" id="PF08546">
    <property type="entry name" value="ApbA_C"/>
    <property type="match status" value="1"/>
</dbReference>
<dbReference type="GO" id="GO:0005737">
    <property type="term" value="C:cytoplasm"/>
    <property type="evidence" value="ECO:0007669"/>
    <property type="project" value="TreeGrafter"/>
</dbReference>
<dbReference type="GO" id="GO:0050661">
    <property type="term" value="F:NADP binding"/>
    <property type="evidence" value="ECO:0007669"/>
    <property type="project" value="TreeGrafter"/>
</dbReference>
<dbReference type="UniPathway" id="UPA00028">
    <property type="reaction ID" value="UER00004"/>
</dbReference>
<evidence type="ECO:0000313" key="13">
    <source>
        <dbReference type="Proteomes" id="UP000483035"/>
    </source>
</evidence>
<dbReference type="Proteomes" id="UP000483035">
    <property type="component" value="Unassembled WGS sequence"/>
</dbReference>
<accession>A0A6L9UJ62</accession>
<comment type="similarity">
    <text evidence="2">Belongs to the ketopantoate reductase family.</text>
</comment>
<dbReference type="AlphaFoldDB" id="A0A6L9UJ62"/>
<evidence type="ECO:0000256" key="9">
    <source>
        <dbReference type="ARBA" id="ARBA00048793"/>
    </source>
</evidence>
<dbReference type="InterPro" id="IPR013752">
    <property type="entry name" value="KPA_reductase"/>
</dbReference>
<sequence>MTRYIIIGAGAVGASLAAQFELSGIDYALVGRGTQIRHIIDHGLTYRRPAGTRQIRLKAFDTAGPPSLRRDDILLLTVKSQDVAEALSVWAWRPVEDAPELTASSLPIVTFQNGLATEAAALRLFANVYGASILTPARFTETGHVVVGGDPQVAIVTIGRYPRGTDETAAKLVAELGRSDYIAEATDAIQRWKAAKLLHNVRNVLELFDGPESERAAFGAALVQETETVLTAAGHTFASPSERTVSMAHWKIAENSGIQPGQQSTWQSFTRGASSEVDYLNGEVVLLGRLHAIETPFNRAAQEIAGSAARQGGFTALLPFANLRRLAENYLSFSTLIHSRPKAHQTG</sequence>
<dbReference type="InterPro" id="IPR008927">
    <property type="entry name" value="6-PGluconate_DH-like_C_sf"/>
</dbReference>
<dbReference type="InterPro" id="IPR036291">
    <property type="entry name" value="NAD(P)-bd_dom_sf"/>
</dbReference>
<dbReference type="Gene3D" id="3.40.50.720">
    <property type="entry name" value="NAD(P)-binding Rossmann-like Domain"/>
    <property type="match status" value="1"/>
</dbReference>
<dbReference type="EC" id="1.1.1.169" evidence="3"/>
<dbReference type="EMBL" id="WUEY01000026">
    <property type="protein sequence ID" value="NEI74126.1"/>
    <property type="molecule type" value="Genomic_DNA"/>
</dbReference>
<feature type="domain" description="Ketopantoate reductase N-terminal" evidence="10">
    <location>
        <begin position="5"/>
        <end position="154"/>
    </location>
</feature>
<evidence type="ECO:0000313" key="12">
    <source>
        <dbReference type="EMBL" id="NEI74126.1"/>
    </source>
</evidence>
<keyword evidence="5" id="KW-0566">Pantothenate biosynthesis</keyword>
<evidence type="ECO:0000256" key="2">
    <source>
        <dbReference type="ARBA" id="ARBA00007870"/>
    </source>
</evidence>
<organism evidence="12 13">
    <name type="scientific">Rhizobium lusitanum</name>
    <dbReference type="NCBI Taxonomy" id="293958"/>
    <lineage>
        <taxon>Bacteria</taxon>
        <taxon>Pseudomonadati</taxon>
        <taxon>Pseudomonadota</taxon>
        <taxon>Alphaproteobacteria</taxon>
        <taxon>Hyphomicrobiales</taxon>
        <taxon>Rhizobiaceae</taxon>
        <taxon>Rhizobium/Agrobacterium group</taxon>
        <taxon>Rhizobium</taxon>
    </lineage>
</organism>
<evidence type="ECO:0000256" key="3">
    <source>
        <dbReference type="ARBA" id="ARBA00013014"/>
    </source>
</evidence>
<feature type="domain" description="Ketopantoate reductase C-terminal" evidence="11">
    <location>
        <begin position="214"/>
        <end position="303"/>
    </location>
</feature>
<dbReference type="Gene3D" id="1.10.1040.10">
    <property type="entry name" value="N-(1-d-carboxylethyl)-l-norvaline Dehydrogenase, domain 2"/>
    <property type="match status" value="1"/>
</dbReference>
<comment type="pathway">
    <text evidence="1">Cofactor biosynthesis; (R)-pantothenate biosynthesis; (R)-pantoate from 3-methyl-2-oxobutanoate: step 2/2.</text>
</comment>
<protein>
    <recommendedName>
        <fullName evidence="4">2-dehydropantoate 2-reductase</fullName>
        <ecNumber evidence="3">1.1.1.169</ecNumber>
    </recommendedName>
    <alternativeName>
        <fullName evidence="8">Ketopantoate reductase</fullName>
    </alternativeName>
</protein>
<evidence type="ECO:0000256" key="7">
    <source>
        <dbReference type="ARBA" id="ARBA00023002"/>
    </source>
</evidence>
<evidence type="ECO:0000259" key="11">
    <source>
        <dbReference type="Pfam" id="PF08546"/>
    </source>
</evidence>
<dbReference type="RefSeq" id="WP_163993087.1">
    <property type="nucleotide sequence ID" value="NZ_WUEY01000026.1"/>
</dbReference>
<keyword evidence="6" id="KW-0521">NADP</keyword>
<evidence type="ECO:0000256" key="1">
    <source>
        <dbReference type="ARBA" id="ARBA00004994"/>
    </source>
</evidence>
<dbReference type="SUPFAM" id="SSF51735">
    <property type="entry name" value="NAD(P)-binding Rossmann-fold domains"/>
    <property type="match status" value="1"/>
</dbReference>
<evidence type="ECO:0000259" key="10">
    <source>
        <dbReference type="Pfam" id="PF02558"/>
    </source>
</evidence>
<evidence type="ECO:0000256" key="6">
    <source>
        <dbReference type="ARBA" id="ARBA00022857"/>
    </source>
</evidence>
<keyword evidence="7" id="KW-0560">Oxidoreductase</keyword>
<dbReference type="Pfam" id="PF02558">
    <property type="entry name" value="ApbA"/>
    <property type="match status" value="1"/>
</dbReference>
<name>A0A6L9UJ62_9HYPH</name>
<comment type="catalytic activity">
    <reaction evidence="9">
        <text>(R)-pantoate + NADP(+) = 2-dehydropantoate + NADPH + H(+)</text>
        <dbReference type="Rhea" id="RHEA:16233"/>
        <dbReference type="ChEBI" id="CHEBI:11561"/>
        <dbReference type="ChEBI" id="CHEBI:15378"/>
        <dbReference type="ChEBI" id="CHEBI:15980"/>
        <dbReference type="ChEBI" id="CHEBI:57783"/>
        <dbReference type="ChEBI" id="CHEBI:58349"/>
        <dbReference type="EC" id="1.1.1.169"/>
    </reaction>
</comment>
<evidence type="ECO:0000256" key="4">
    <source>
        <dbReference type="ARBA" id="ARBA00019465"/>
    </source>
</evidence>
<dbReference type="InterPro" id="IPR013332">
    <property type="entry name" value="KPR_N"/>
</dbReference>
<evidence type="ECO:0000256" key="8">
    <source>
        <dbReference type="ARBA" id="ARBA00032024"/>
    </source>
</evidence>
<dbReference type="GO" id="GO:0015940">
    <property type="term" value="P:pantothenate biosynthetic process"/>
    <property type="evidence" value="ECO:0007669"/>
    <property type="project" value="UniProtKB-UniPathway"/>
</dbReference>
<comment type="caution">
    <text evidence="12">The sequence shown here is derived from an EMBL/GenBank/DDBJ whole genome shotgun (WGS) entry which is preliminary data.</text>
</comment>
<evidence type="ECO:0000256" key="5">
    <source>
        <dbReference type="ARBA" id="ARBA00022655"/>
    </source>
</evidence>
<dbReference type="SUPFAM" id="SSF48179">
    <property type="entry name" value="6-phosphogluconate dehydrogenase C-terminal domain-like"/>
    <property type="match status" value="1"/>
</dbReference>
<dbReference type="PANTHER" id="PTHR43765:SF2">
    <property type="entry name" value="2-DEHYDROPANTOATE 2-REDUCTASE"/>
    <property type="match status" value="1"/>
</dbReference>
<reference evidence="12 13" key="1">
    <citation type="submission" date="2019-12" db="EMBL/GenBank/DDBJ databases">
        <title>Rhizobium genotypes associated with high levels of biological nitrogen fixation by grain legumes in a temperate-maritime cropping system.</title>
        <authorList>
            <person name="Maluk M."/>
            <person name="Francesc Ferrando Molina F."/>
            <person name="Lopez Del Egido L."/>
            <person name="Lafos M."/>
            <person name="Langarica-Fuentes A."/>
            <person name="Gebre Yohannes G."/>
            <person name="Young M.W."/>
            <person name="Martin P."/>
            <person name="Gantlett R."/>
            <person name="Kenicer G."/>
            <person name="Hawes C."/>
            <person name="Begg G.S."/>
            <person name="Quilliam R.S."/>
            <person name="Squire G.R."/>
            <person name="Poole P.S."/>
            <person name="Young P.W."/>
            <person name="Iannetta P.M."/>
            <person name="James E.K."/>
        </authorList>
    </citation>
    <scope>NUCLEOTIDE SEQUENCE [LARGE SCALE GENOMIC DNA]</scope>
    <source>
        <strain evidence="12 13">JHI1118</strain>
    </source>
</reference>
<dbReference type="GO" id="GO:0008677">
    <property type="term" value="F:2-dehydropantoate 2-reductase activity"/>
    <property type="evidence" value="ECO:0007669"/>
    <property type="project" value="UniProtKB-EC"/>
</dbReference>